<dbReference type="InterPro" id="IPR016370">
    <property type="entry name" value="PSI_PsaG/PsaK_pln"/>
</dbReference>
<keyword evidence="8" id="KW-0812">Transmembrane</keyword>
<keyword evidence="10" id="KW-0809">Transit peptide</keyword>
<evidence type="ECO:0000256" key="10">
    <source>
        <dbReference type="ARBA" id="ARBA00022946"/>
    </source>
</evidence>
<gene>
    <name evidence="15" type="ORF">KFL_003190040</name>
</gene>
<evidence type="ECO:0000313" key="16">
    <source>
        <dbReference type="Proteomes" id="UP000054558"/>
    </source>
</evidence>
<keyword evidence="16" id="KW-1185">Reference proteome</keyword>
<dbReference type="PROSITE" id="PS01026">
    <property type="entry name" value="PHOTOSYSTEM_I_PSAGK"/>
    <property type="match status" value="1"/>
</dbReference>
<reference evidence="15 16" key="1">
    <citation type="journal article" date="2014" name="Nat. Commun.">
        <title>Klebsormidium flaccidum genome reveals primary factors for plant terrestrial adaptation.</title>
        <authorList>
            <person name="Hori K."/>
            <person name="Maruyama F."/>
            <person name="Fujisawa T."/>
            <person name="Togashi T."/>
            <person name="Yamamoto N."/>
            <person name="Seo M."/>
            <person name="Sato S."/>
            <person name="Yamada T."/>
            <person name="Mori H."/>
            <person name="Tajima N."/>
            <person name="Moriyama T."/>
            <person name="Ikeuchi M."/>
            <person name="Watanabe M."/>
            <person name="Wada H."/>
            <person name="Kobayashi K."/>
            <person name="Saito M."/>
            <person name="Masuda T."/>
            <person name="Sasaki-Sekimoto Y."/>
            <person name="Mashiguchi K."/>
            <person name="Awai K."/>
            <person name="Shimojima M."/>
            <person name="Masuda S."/>
            <person name="Iwai M."/>
            <person name="Nobusawa T."/>
            <person name="Narise T."/>
            <person name="Kondo S."/>
            <person name="Saito H."/>
            <person name="Sato R."/>
            <person name="Murakawa M."/>
            <person name="Ihara Y."/>
            <person name="Oshima-Yamada Y."/>
            <person name="Ohtaka K."/>
            <person name="Satoh M."/>
            <person name="Sonobe K."/>
            <person name="Ishii M."/>
            <person name="Ohtani R."/>
            <person name="Kanamori-Sato M."/>
            <person name="Honoki R."/>
            <person name="Miyazaki D."/>
            <person name="Mochizuki H."/>
            <person name="Umetsu J."/>
            <person name="Higashi K."/>
            <person name="Shibata D."/>
            <person name="Kamiya Y."/>
            <person name="Sato N."/>
            <person name="Nakamura Y."/>
            <person name="Tabata S."/>
            <person name="Ida S."/>
            <person name="Kurokawa K."/>
            <person name="Ohta H."/>
        </authorList>
    </citation>
    <scope>NUCLEOTIDE SEQUENCE [LARGE SCALE GENOMIC DNA]</scope>
    <source>
        <strain evidence="15 16">NIES-2285</strain>
    </source>
</reference>
<dbReference type="GO" id="GO:0009535">
    <property type="term" value="C:chloroplast thylakoid membrane"/>
    <property type="evidence" value="ECO:0007669"/>
    <property type="project" value="InterPro"/>
</dbReference>
<evidence type="ECO:0000256" key="3">
    <source>
        <dbReference type="ARBA" id="ARBA00006458"/>
    </source>
</evidence>
<evidence type="ECO:0000256" key="11">
    <source>
        <dbReference type="ARBA" id="ARBA00022989"/>
    </source>
</evidence>
<protein>
    <recommendedName>
        <fullName evidence="4">Photosystem I reaction center subunit V, chloroplastic</fullName>
    </recommendedName>
    <alternativeName>
        <fullName evidence="13">PSI-G</fullName>
    </alternativeName>
</protein>
<dbReference type="PANTHER" id="PTHR34195">
    <property type="entry name" value="PHOTOSYSTEM I REACTION CENTER SUBUNIT V, CHLOROPLASTIC-RELATED"/>
    <property type="match status" value="1"/>
</dbReference>
<evidence type="ECO:0000256" key="1">
    <source>
        <dbReference type="ARBA" id="ARBA00004141"/>
    </source>
</evidence>
<evidence type="ECO:0000256" key="5">
    <source>
        <dbReference type="ARBA" id="ARBA00022528"/>
    </source>
</evidence>
<dbReference type="GO" id="GO:0015979">
    <property type="term" value="P:photosynthesis"/>
    <property type="evidence" value="ECO:0007669"/>
    <property type="project" value="UniProtKB-KW"/>
</dbReference>
<dbReference type="OrthoDB" id="494978at2759"/>
<name>A0A1Y1I8N7_KLENI</name>
<keyword evidence="7" id="KW-0934">Plastid</keyword>
<dbReference type="Pfam" id="PF01241">
    <property type="entry name" value="PSI_PSAK"/>
    <property type="match status" value="1"/>
</dbReference>
<evidence type="ECO:0000256" key="14">
    <source>
        <dbReference type="SAM" id="MobiDB-lite"/>
    </source>
</evidence>
<dbReference type="STRING" id="105231.A0A1Y1I8N7"/>
<dbReference type="PANTHER" id="PTHR34195:SF1">
    <property type="entry name" value="PHOTOSYSTEM I REACTION CENTER SUBUNIT V, CHLOROPLASTIC"/>
    <property type="match status" value="1"/>
</dbReference>
<keyword evidence="5" id="KW-0150">Chloroplast</keyword>
<keyword evidence="6" id="KW-0602">Photosynthesis</keyword>
<dbReference type="InterPro" id="IPR000549">
    <property type="entry name" value="PSI_PsaG/PsaK"/>
</dbReference>
<proteinExistence type="inferred from homology"/>
<sequence>MAAVAAVSSRALAAPSCGLRQVNRLDNVAPSHAAVLPRVAQSSRVVCLNPSIVISGSTALSLALGRFAFRPFWKRTNEEQGRPVQNGVTHEDAGDSRAAEVSSVLKSNDPEGFSVVEVLAWGAIGHAIAYFILATASNGYEPKF</sequence>
<evidence type="ECO:0000256" key="8">
    <source>
        <dbReference type="ARBA" id="ARBA00022692"/>
    </source>
</evidence>
<dbReference type="OMA" id="AYWILAT"/>
<evidence type="ECO:0000256" key="2">
    <source>
        <dbReference type="ARBA" id="ARBA00004229"/>
    </source>
</evidence>
<dbReference type="Proteomes" id="UP000054558">
    <property type="component" value="Unassembled WGS sequence"/>
</dbReference>
<evidence type="ECO:0000256" key="13">
    <source>
        <dbReference type="ARBA" id="ARBA00033434"/>
    </source>
</evidence>
<feature type="compositionally biased region" description="Basic and acidic residues" evidence="14">
    <location>
        <begin position="89"/>
        <end position="98"/>
    </location>
</feature>
<dbReference type="InterPro" id="IPR017494">
    <property type="entry name" value="PSI_PsaG"/>
</dbReference>
<accession>A0A1Y1I8N7</accession>
<dbReference type="EMBL" id="DF237268">
    <property type="protein sequence ID" value="GAQ86893.1"/>
    <property type="molecule type" value="Genomic_DNA"/>
</dbReference>
<evidence type="ECO:0000256" key="4">
    <source>
        <dbReference type="ARBA" id="ARBA00013810"/>
    </source>
</evidence>
<dbReference type="NCBIfam" id="TIGR03051">
    <property type="entry name" value="PS_I_psaG_plant"/>
    <property type="match status" value="1"/>
</dbReference>
<keyword evidence="12" id="KW-0472">Membrane</keyword>
<feature type="region of interest" description="Disordered" evidence="14">
    <location>
        <begin position="78"/>
        <end position="101"/>
    </location>
</feature>
<evidence type="ECO:0000256" key="7">
    <source>
        <dbReference type="ARBA" id="ARBA00022640"/>
    </source>
</evidence>
<dbReference type="InterPro" id="IPR023618">
    <property type="entry name" value="PSI_PsaG/PsaK_dom"/>
</dbReference>
<organism evidence="15 16">
    <name type="scientific">Klebsormidium nitens</name>
    <name type="common">Green alga</name>
    <name type="synonym">Ulothrix nitens</name>
    <dbReference type="NCBI Taxonomy" id="105231"/>
    <lineage>
        <taxon>Eukaryota</taxon>
        <taxon>Viridiplantae</taxon>
        <taxon>Streptophyta</taxon>
        <taxon>Klebsormidiophyceae</taxon>
        <taxon>Klebsormidiales</taxon>
        <taxon>Klebsormidiaceae</taxon>
        <taxon>Klebsormidium</taxon>
    </lineage>
</organism>
<evidence type="ECO:0000256" key="6">
    <source>
        <dbReference type="ARBA" id="ARBA00022531"/>
    </source>
</evidence>
<dbReference type="GO" id="GO:0009522">
    <property type="term" value="C:photosystem I"/>
    <property type="evidence" value="ECO:0007669"/>
    <property type="project" value="UniProtKB-KW"/>
</dbReference>
<keyword evidence="9" id="KW-0603">Photosystem I</keyword>
<evidence type="ECO:0000256" key="9">
    <source>
        <dbReference type="ARBA" id="ARBA00022836"/>
    </source>
</evidence>
<evidence type="ECO:0000256" key="12">
    <source>
        <dbReference type="ARBA" id="ARBA00023136"/>
    </source>
</evidence>
<dbReference type="Gene3D" id="1.10.286.40">
    <property type="entry name" value="Chlorophyll a-b binding protein like"/>
    <property type="match status" value="1"/>
</dbReference>
<comment type="subcellular location">
    <subcellularLocation>
        <location evidence="1">Membrane</location>
        <topology evidence="1">Multi-pass membrane protein</topology>
    </subcellularLocation>
    <subcellularLocation>
        <location evidence="2">Plastid</location>
        <location evidence="2">Chloroplast</location>
    </subcellularLocation>
</comment>
<comment type="similarity">
    <text evidence="3">Belongs to the PsaG/PsaK family.</text>
</comment>
<keyword evidence="11" id="KW-1133">Transmembrane helix</keyword>
<evidence type="ECO:0000313" key="15">
    <source>
        <dbReference type="EMBL" id="GAQ86893.1"/>
    </source>
</evidence>
<dbReference type="AlphaFoldDB" id="A0A1Y1I8N7"/>